<gene>
    <name evidence="2" type="ORF">LshimejAT787_0406600</name>
</gene>
<dbReference type="Proteomes" id="UP001063166">
    <property type="component" value="Unassembled WGS sequence"/>
</dbReference>
<feature type="chain" id="PRO_5040263223" evidence="1">
    <location>
        <begin position="23"/>
        <end position="315"/>
    </location>
</feature>
<proteinExistence type="predicted"/>
<dbReference type="OrthoDB" id="3070658at2759"/>
<evidence type="ECO:0000313" key="3">
    <source>
        <dbReference type="Proteomes" id="UP001063166"/>
    </source>
</evidence>
<comment type="caution">
    <text evidence="2">The sequence shown here is derived from an EMBL/GenBank/DDBJ whole genome shotgun (WGS) entry which is preliminary data.</text>
</comment>
<protein>
    <submittedName>
        <fullName evidence="2">Uncharacterized protein</fullName>
    </submittedName>
</protein>
<organism evidence="2 3">
    <name type="scientific">Lyophyllum shimeji</name>
    <name type="common">Hon-shimeji</name>
    <name type="synonym">Tricholoma shimeji</name>
    <dbReference type="NCBI Taxonomy" id="47721"/>
    <lineage>
        <taxon>Eukaryota</taxon>
        <taxon>Fungi</taxon>
        <taxon>Dikarya</taxon>
        <taxon>Basidiomycota</taxon>
        <taxon>Agaricomycotina</taxon>
        <taxon>Agaricomycetes</taxon>
        <taxon>Agaricomycetidae</taxon>
        <taxon>Agaricales</taxon>
        <taxon>Tricholomatineae</taxon>
        <taxon>Lyophyllaceae</taxon>
        <taxon>Lyophyllum</taxon>
    </lineage>
</organism>
<dbReference type="AlphaFoldDB" id="A0A9P3PLF5"/>
<reference evidence="2" key="1">
    <citation type="submission" date="2022-07" db="EMBL/GenBank/DDBJ databases">
        <title>The genome of Lyophyllum shimeji provides insight into the initial evolution of ectomycorrhizal fungal genome.</title>
        <authorList>
            <person name="Kobayashi Y."/>
            <person name="Shibata T."/>
            <person name="Hirakawa H."/>
            <person name="Shigenobu S."/>
            <person name="Nishiyama T."/>
            <person name="Yamada A."/>
            <person name="Hasebe M."/>
            <person name="Kawaguchi M."/>
        </authorList>
    </citation>
    <scope>NUCLEOTIDE SEQUENCE</scope>
    <source>
        <strain evidence="2">AT787</strain>
    </source>
</reference>
<dbReference type="EMBL" id="BRPK01000004">
    <property type="protein sequence ID" value="GLB37609.1"/>
    <property type="molecule type" value="Genomic_DNA"/>
</dbReference>
<feature type="signal peptide" evidence="1">
    <location>
        <begin position="1"/>
        <end position="22"/>
    </location>
</feature>
<sequence>MKRLFPLFLLVGSSQFTTPAEGHHLLDLDAALVFTPDTRCFILGVPFPDPLAARARLREDLAPCGNDLNRRVLDTLLTQCIRHERGERNDVCSDRVTRFPENILSFSHQRIRIREALSLRSLLECGEDDIDDLRHHHHHRISPAVTAVDPKADRMVVVTLHRMVVDVLLPRAMGCTTITNICLGTNMTTRTLRKVTVVMMAAMAATEGTVAVMDCTTMNIGLGTNMATGRKGTAVRMTRMAATEASAPTDMDHTITNIGLGTKMTARIQMTVQLKGRAETVRMAGTAAAVAMAEIVVTKSTAPIAMNHTTHGQNM</sequence>
<evidence type="ECO:0000256" key="1">
    <source>
        <dbReference type="SAM" id="SignalP"/>
    </source>
</evidence>
<name>A0A9P3PLF5_LYOSH</name>
<keyword evidence="1" id="KW-0732">Signal</keyword>
<evidence type="ECO:0000313" key="2">
    <source>
        <dbReference type="EMBL" id="GLB37609.1"/>
    </source>
</evidence>
<accession>A0A9P3PLF5</accession>
<keyword evidence="3" id="KW-1185">Reference proteome</keyword>